<accession>A0ABP7G4Q3</accession>
<protein>
    <submittedName>
        <fullName evidence="2">Uncharacterized protein</fullName>
    </submittedName>
</protein>
<dbReference type="Proteomes" id="UP001499884">
    <property type="component" value="Unassembled WGS sequence"/>
</dbReference>
<feature type="region of interest" description="Disordered" evidence="1">
    <location>
        <begin position="56"/>
        <end position="79"/>
    </location>
</feature>
<comment type="caution">
    <text evidence="2">The sequence shown here is derived from an EMBL/GenBank/DDBJ whole genome shotgun (WGS) entry which is preliminary data.</text>
</comment>
<keyword evidence="3" id="KW-1185">Reference proteome</keyword>
<reference evidence="3" key="1">
    <citation type="journal article" date="2019" name="Int. J. Syst. Evol. Microbiol.">
        <title>The Global Catalogue of Microorganisms (GCM) 10K type strain sequencing project: providing services to taxonomists for standard genome sequencing and annotation.</title>
        <authorList>
            <consortium name="The Broad Institute Genomics Platform"/>
            <consortium name="The Broad Institute Genome Sequencing Center for Infectious Disease"/>
            <person name="Wu L."/>
            <person name="Ma J."/>
        </authorList>
    </citation>
    <scope>NUCLEOTIDE SEQUENCE [LARGE SCALE GENOMIC DNA]</scope>
    <source>
        <strain evidence="3">JCM 30846</strain>
    </source>
</reference>
<organism evidence="2 3">
    <name type="scientific">Streptomyces tremellae</name>
    <dbReference type="NCBI Taxonomy" id="1124239"/>
    <lineage>
        <taxon>Bacteria</taxon>
        <taxon>Bacillati</taxon>
        <taxon>Actinomycetota</taxon>
        <taxon>Actinomycetes</taxon>
        <taxon>Kitasatosporales</taxon>
        <taxon>Streptomycetaceae</taxon>
        <taxon>Streptomyces</taxon>
    </lineage>
</organism>
<proteinExistence type="predicted"/>
<name>A0ABP7G4Q3_9ACTN</name>
<evidence type="ECO:0000313" key="2">
    <source>
        <dbReference type="EMBL" id="GAA3756302.1"/>
    </source>
</evidence>
<dbReference type="EMBL" id="BAABEP010000069">
    <property type="protein sequence ID" value="GAA3756302.1"/>
    <property type="molecule type" value="Genomic_DNA"/>
</dbReference>
<evidence type="ECO:0000256" key="1">
    <source>
        <dbReference type="SAM" id="MobiDB-lite"/>
    </source>
</evidence>
<gene>
    <name evidence="2" type="ORF">GCM10023082_59260</name>
</gene>
<sequence length="79" mass="8013">MADALVARHANEPATVFLSVAARRTGAAPRAVERALSEDLSLARMLCVRRAAFAGAESPGAGGGGVHPLEPSRPANAPP</sequence>
<evidence type="ECO:0000313" key="3">
    <source>
        <dbReference type="Proteomes" id="UP001499884"/>
    </source>
</evidence>